<reference evidence="1" key="1">
    <citation type="journal article" date="2021" name="Proc. Natl. Acad. Sci. U.S.A.">
        <title>A Catalog of Tens of Thousands of Viruses from Human Metagenomes Reveals Hidden Associations with Chronic Diseases.</title>
        <authorList>
            <person name="Tisza M.J."/>
            <person name="Buck C.B."/>
        </authorList>
    </citation>
    <scope>NUCLEOTIDE SEQUENCE</scope>
    <source>
        <strain evidence="1">Ct0UO21</strain>
    </source>
</reference>
<dbReference type="EMBL" id="BK015390">
    <property type="protein sequence ID" value="DAE04554.1"/>
    <property type="molecule type" value="Genomic_DNA"/>
</dbReference>
<accession>A0A8S5PC51</accession>
<protein>
    <submittedName>
        <fullName evidence="1">Uncharacterized protein</fullName>
    </submittedName>
</protein>
<organism evidence="1">
    <name type="scientific">Siphoviridae sp. ct0UO21</name>
    <dbReference type="NCBI Taxonomy" id="2825293"/>
    <lineage>
        <taxon>Viruses</taxon>
        <taxon>Duplodnaviria</taxon>
        <taxon>Heunggongvirae</taxon>
        <taxon>Uroviricota</taxon>
        <taxon>Caudoviricetes</taxon>
    </lineage>
</organism>
<sequence length="40" mass="4753">MMYILFRDKGICPGDYYKKSTGEKLLLAAFVQQMYDDREN</sequence>
<proteinExistence type="predicted"/>
<evidence type="ECO:0000313" key="1">
    <source>
        <dbReference type="EMBL" id="DAE04554.1"/>
    </source>
</evidence>
<name>A0A8S5PC51_9CAUD</name>